<dbReference type="SMART" id="SM00293">
    <property type="entry name" value="PWWP"/>
    <property type="match status" value="1"/>
</dbReference>
<evidence type="ECO:0000259" key="2">
    <source>
        <dbReference type="PROSITE" id="PS50812"/>
    </source>
</evidence>
<evidence type="ECO:0000313" key="3">
    <source>
        <dbReference type="EMBL" id="QIW96375.1"/>
    </source>
</evidence>
<feature type="compositionally biased region" description="Basic and acidic residues" evidence="1">
    <location>
        <begin position="233"/>
        <end position="258"/>
    </location>
</feature>
<feature type="domain" description="PWWP" evidence="2">
    <location>
        <begin position="105"/>
        <end position="178"/>
    </location>
</feature>
<feature type="compositionally biased region" description="Basic and acidic residues" evidence="1">
    <location>
        <begin position="465"/>
        <end position="517"/>
    </location>
</feature>
<dbReference type="PROSITE" id="PS50812">
    <property type="entry name" value="PWWP"/>
    <property type="match status" value="1"/>
</dbReference>
<gene>
    <name evidence="3" type="ORF">AMS68_001893</name>
</gene>
<feature type="region of interest" description="Disordered" evidence="1">
    <location>
        <begin position="445"/>
        <end position="529"/>
    </location>
</feature>
<dbReference type="Pfam" id="PF00855">
    <property type="entry name" value="PWWP"/>
    <property type="match status" value="1"/>
</dbReference>
<name>A0A6H0XNW7_9PEZI</name>
<feature type="compositionally biased region" description="Basic residues" evidence="1">
    <location>
        <begin position="86"/>
        <end position="95"/>
    </location>
</feature>
<protein>
    <recommendedName>
        <fullName evidence="2">PWWP domain-containing protein</fullName>
    </recommendedName>
</protein>
<evidence type="ECO:0000313" key="4">
    <source>
        <dbReference type="Proteomes" id="UP000503462"/>
    </source>
</evidence>
<accession>A0A6H0XNW7</accession>
<proteinExistence type="predicted"/>
<dbReference type="OrthoDB" id="62853at2759"/>
<sequence length="529" mass="58308">MADTAQSAAPLEHHETDKLTEQAQANGDAPAAKEDDEDAGAVVTAEVNAPDGDGTAEAVEAATEENGTAGSKDKKRKSSSGVPEHKSKKLNRKKSMTTLNLDCKPGDYYWARLKGYPNWPAIIADEQMLPETLLATRPVSTERADGSLREDYQDGGKNAKDRTYPIMFLGTNEFAWMPNTSLSKLDPEECKSKTSKLSKSLSAAYDLAVEHPDLDYFKNLLQQFQEETAVWESEQRQREAEAAEKAAAKAEKDAATKEKKARKSKGGDEDVEMADADAPKSSKKRKKDATEGDDEPKAKKTPKITKLNAPKTNGESSKKDSVSKPKKKVAAPKADPDTTEQKPEMTEAEKLQAREKHVLYLRHRLQKAFLSSDAAPKEDEMTGMNEFFVNLESYEDLEPAIIRTTKIHKVLKAIIKLNTVPKDDEYQFKKRSQTMLEAWNKRMEANGEVASKPAEEKTTTTNGDSKSKEEVEPEKAEEQADEIDKKVEKVDTSELKKETTTEDTKSGADGEAAKETTDAPAAETVEASA</sequence>
<dbReference type="InterPro" id="IPR000313">
    <property type="entry name" value="PWWP_dom"/>
</dbReference>
<feature type="region of interest" description="Disordered" evidence="1">
    <location>
        <begin position="232"/>
        <end position="350"/>
    </location>
</feature>
<reference evidence="3 4" key="1">
    <citation type="journal article" date="2016" name="Sci. Rep.">
        <title>Peltaster fructicola genome reveals evolution from an invasive phytopathogen to an ectophytic parasite.</title>
        <authorList>
            <person name="Xu C."/>
            <person name="Chen H."/>
            <person name="Gleason M.L."/>
            <person name="Xu J.R."/>
            <person name="Liu H."/>
            <person name="Zhang R."/>
            <person name="Sun G."/>
        </authorList>
    </citation>
    <scope>NUCLEOTIDE SEQUENCE [LARGE SCALE GENOMIC DNA]</scope>
    <source>
        <strain evidence="3 4">LNHT1506</strain>
    </source>
</reference>
<evidence type="ECO:0000256" key="1">
    <source>
        <dbReference type="SAM" id="MobiDB-lite"/>
    </source>
</evidence>
<dbReference type="SUPFAM" id="SSF63748">
    <property type="entry name" value="Tudor/PWWP/MBT"/>
    <property type="match status" value="1"/>
</dbReference>
<dbReference type="AlphaFoldDB" id="A0A6H0XNW7"/>
<dbReference type="EMBL" id="CP051139">
    <property type="protein sequence ID" value="QIW96375.1"/>
    <property type="molecule type" value="Genomic_DNA"/>
</dbReference>
<dbReference type="Proteomes" id="UP000503462">
    <property type="component" value="Chromosome 1"/>
</dbReference>
<feature type="region of interest" description="Disordered" evidence="1">
    <location>
        <begin position="1"/>
        <end position="96"/>
    </location>
</feature>
<feature type="compositionally biased region" description="Low complexity" evidence="1">
    <location>
        <begin position="52"/>
        <end position="70"/>
    </location>
</feature>
<keyword evidence="4" id="KW-1185">Reference proteome</keyword>
<dbReference type="Gene3D" id="2.30.30.140">
    <property type="match status" value="1"/>
</dbReference>
<organism evidence="3 4">
    <name type="scientific">Peltaster fructicola</name>
    <dbReference type="NCBI Taxonomy" id="286661"/>
    <lineage>
        <taxon>Eukaryota</taxon>
        <taxon>Fungi</taxon>
        <taxon>Dikarya</taxon>
        <taxon>Ascomycota</taxon>
        <taxon>Pezizomycotina</taxon>
        <taxon>Dothideomycetes</taxon>
        <taxon>Dothideomycetes incertae sedis</taxon>
        <taxon>Peltaster</taxon>
    </lineage>
</organism>
<feature type="compositionally biased region" description="Basic and acidic residues" evidence="1">
    <location>
        <begin position="11"/>
        <end position="20"/>
    </location>
</feature>
<feature type="compositionally biased region" description="Basic and acidic residues" evidence="1">
    <location>
        <begin position="334"/>
        <end position="350"/>
    </location>
</feature>